<dbReference type="InterPro" id="IPR000387">
    <property type="entry name" value="Tyr_Pase_dom"/>
</dbReference>
<evidence type="ECO:0000256" key="1">
    <source>
        <dbReference type="ARBA" id="ARBA00008601"/>
    </source>
</evidence>
<dbReference type="Gene3D" id="3.90.190.10">
    <property type="entry name" value="Protein tyrosine phosphatase superfamily"/>
    <property type="match status" value="1"/>
</dbReference>
<dbReference type="InterPro" id="IPR020422">
    <property type="entry name" value="TYR_PHOSPHATASE_DUAL_dom"/>
</dbReference>
<dbReference type="GO" id="GO:0008330">
    <property type="term" value="F:protein tyrosine/threonine phosphatase activity"/>
    <property type="evidence" value="ECO:0007669"/>
    <property type="project" value="TreeGrafter"/>
</dbReference>
<dbReference type="SUPFAM" id="SSF52821">
    <property type="entry name" value="Rhodanese/Cell cycle control phosphatase"/>
    <property type="match status" value="1"/>
</dbReference>
<dbReference type="InterPro" id="IPR000340">
    <property type="entry name" value="Dual-sp_phosphatase_cat-dom"/>
</dbReference>
<dbReference type="OrthoDB" id="165342at2759"/>
<dbReference type="PROSITE" id="PS00383">
    <property type="entry name" value="TYR_PHOSPHATASE_1"/>
    <property type="match status" value="1"/>
</dbReference>
<organism evidence="8 9">
    <name type="scientific">Actinia tenebrosa</name>
    <name type="common">Australian red waratah sea anemone</name>
    <dbReference type="NCBI Taxonomy" id="6105"/>
    <lineage>
        <taxon>Eukaryota</taxon>
        <taxon>Metazoa</taxon>
        <taxon>Cnidaria</taxon>
        <taxon>Anthozoa</taxon>
        <taxon>Hexacorallia</taxon>
        <taxon>Actiniaria</taxon>
        <taxon>Actiniidae</taxon>
        <taxon>Actinia</taxon>
    </lineage>
</organism>
<dbReference type="GO" id="GO:0005737">
    <property type="term" value="C:cytoplasm"/>
    <property type="evidence" value="ECO:0007669"/>
    <property type="project" value="TreeGrafter"/>
</dbReference>
<evidence type="ECO:0000313" key="8">
    <source>
        <dbReference type="Proteomes" id="UP000515163"/>
    </source>
</evidence>
<gene>
    <name evidence="9" type="primary">LOC116290030</name>
</gene>
<reference evidence="9" key="1">
    <citation type="submission" date="2025-08" db="UniProtKB">
        <authorList>
            <consortium name="RefSeq"/>
        </authorList>
    </citation>
    <scope>IDENTIFICATION</scope>
    <source>
        <tissue evidence="9">Tentacle</tissue>
    </source>
</reference>
<dbReference type="Proteomes" id="UP000515163">
    <property type="component" value="Unplaced"/>
</dbReference>
<dbReference type="PANTHER" id="PTHR10159:SF533">
    <property type="entry name" value="TYROSINE-PROTEIN PHOSPHATASE VHP-1"/>
    <property type="match status" value="1"/>
</dbReference>
<dbReference type="InterPro" id="IPR016130">
    <property type="entry name" value="Tyr_Pase_AS"/>
</dbReference>
<name>A0A6P8HJK0_ACTTE</name>
<dbReference type="PROSITE" id="PS50054">
    <property type="entry name" value="TYR_PHOSPHATASE_DUAL"/>
    <property type="match status" value="1"/>
</dbReference>
<dbReference type="InterPro" id="IPR001763">
    <property type="entry name" value="Rhodanese-like_dom"/>
</dbReference>
<dbReference type="PROSITE" id="PS50056">
    <property type="entry name" value="TYR_PHOSPHATASE_2"/>
    <property type="match status" value="1"/>
</dbReference>
<feature type="domain" description="Tyrosine specific protein phosphatases" evidence="6">
    <location>
        <begin position="248"/>
        <end position="308"/>
    </location>
</feature>
<dbReference type="InterPro" id="IPR029021">
    <property type="entry name" value="Prot-tyrosine_phosphatase-like"/>
</dbReference>
<evidence type="ECO:0000256" key="4">
    <source>
        <dbReference type="ARBA" id="ARBA00048336"/>
    </source>
</evidence>
<keyword evidence="3" id="KW-0904">Protein phosphatase</keyword>
<dbReference type="Pfam" id="PF00581">
    <property type="entry name" value="Rhodanese"/>
    <property type="match status" value="1"/>
</dbReference>
<dbReference type="SUPFAM" id="SSF52799">
    <property type="entry name" value="(Phosphotyrosine protein) phosphatases II"/>
    <property type="match status" value="1"/>
</dbReference>
<comment type="catalytic activity">
    <reaction evidence="4">
        <text>O-phospho-L-threonyl-[protein] + H2O = L-threonyl-[protein] + phosphate</text>
        <dbReference type="Rhea" id="RHEA:47004"/>
        <dbReference type="Rhea" id="RHEA-COMP:11060"/>
        <dbReference type="Rhea" id="RHEA-COMP:11605"/>
        <dbReference type="ChEBI" id="CHEBI:15377"/>
        <dbReference type="ChEBI" id="CHEBI:30013"/>
        <dbReference type="ChEBI" id="CHEBI:43474"/>
        <dbReference type="ChEBI" id="CHEBI:61977"/>
        <dbReference type="EC" id="3.1.3.16"/>
    </reaction>
</comment>
<dbReference type="GO" id="GO:0043409">
    <property type="term" value="P:negative regulation of MAPK cascade"/>
    <property type="evidence" value="ECO:0007669"/>
    <property type="project" value="TreeGrafter"/>
</dbReference>
<evidence type="ECO:0000259" key="7">
    <source>
        <dbReference type="PROSITE" id="PS50206"/>
    </source>
</evidence>
<evidence type="ECO:0000259" key="5">
    <source>
        <dbReference type="PROSITE" id="PS50054"/>
    </source>
</evidence>
<dbReference type="Gene3D" id="3.40.250.10">
    <property type="entry name" value="Rhodanese-like domain"/>
    <property type="match status" value="1"/>
</dbReference>
<dbReference type="InterPro" id="IPR008343">
    <property type="entry name" value="MKP"/>
</dbReference>
<feature type="domain" description="Rhodanese" evidence="7">
    <location>
        <begin position="36"/>
        <end position="152"/>
    </location>
</feature>
<feature type="domain" description="Tyrosine-protein phosphatase" evidence="5">
    <location>
        <begin position="183"/>
        <end position="327"/>
    </location>
</feature>
<sequence length="329" mass="36645">MPGLLSESSAEQAVAEMNSKYAILSSDEVAERILANESRTLLIDCRSLFAFTTVHIKGAIHVNCSSIGRKRLLQGKTKLKDLISSKEGKEKYISSSIQSFIVYDDLTSTEDFTSSKSAICIVLQTLSKEGKDISFLKGGLKEFCKNYESLCENASSRACDVVTPSNDFTLTATERCEPRPRGPPASAILPFLYLGSEEGAADEELIDRLAITFILNITEMCPNFFSHRPDMHYKQIKINDSYQEDIGKHFEEAIRFIDEARANGNRVLVHCHAGVSRSATVAVAYVMKHLGLSLNDAYNLVKEKRPSISPNLNFMGHLLKYEKNRKNAE</sequence>
<protein>
    <submittedName>
        <fullName evidence="9">Dual specificity protein phosphatase 10-like</fullName>
    </submittedName>
</protein>
<dbReference type="FunFam" id="3.90.190.10:FF:000004">
    <property type="entry name" value="Protein phosphatase Slingshot homolog 2"/>
    <property type="match status" value="1"/>
</dbReference>
<dbReference type="Pfam" id="PF00782">
    <property type="entry name" value="DSPc"/>
    <property type="match status" value="1"/>
</dbReference>
<comment type="similarity">
    <text evidence="1">Belongs to the protein-tyrosine phosphatase family. Non-receptor class dual specificity subfamily.</text>
</comment>
<dbReference type="KEGG" id="aten:116290030"/>
<dbReference type="InterPro" id="IPR036873">
    <property type="entry name" value="Rhodanese-like_dom_sf"/>
</dbReference>
<dbReference type="SMART" id="SM00450">
    <property type="entry name" value="RHOD"/>
    <property type="match status" value="1"/>
</dbReference>
<evidence type="ECO:0000313" key="9">
    <source>
        <dbReference type="RefSeq" id="XP_031552857.1"/>
    </source>
</evidence>
<dbReference type="PANTHER" id="PTHR10159">
    <property type="entry name" value="DUAL SPECIFICITY PROTEIN PHOSPHATASE"/>
    <property type="match status" value="1"/>
</dbReference>
<dbReference type="GO" id="GO:0004722">
    <property type="term" value="F:protein serine/threonine phosphatase activity"/>
    <property type="evidence" value="ECO:0007669"/>
    <property type="project" value="UniProtKB-EC"/>
</dbReference>
<dbReference type="SMART" id="SM00195">
    <property type="entry name" value="DSPc"/>
    <property type="match status" value="1"/>
</dbReference>
<accession>A0A6P8HJK0</accession>
<dbReference type="FunCoup" id="A0A6P8HJK0">
    <property type="interactions" value="1577"/>
</dbReference>
<dbReference type="PROSITE" id="PS50206">
    <property type="entry name" value="RHODANESE_3"/>
    <property type="match status" value="1"/>
</dbReference>
<keyword evidence="8" id="KW-1185">Reference proteome</keyword>
<dbReference type="GO" id="GO:0017017">
    <property type="term" value="F:MAP kinase tyrosine/serine/threonine phosphatase activity"/>
    <property type="evidence" value="ECO:0007669"/>
    <property type="project" value="InterPro"/>
</dbReference>
<evidence type="ECO:0000256" key="3">
    <source>
        <dbReference type="ARBA" id="ARBA00022912"/>
    </source>
</evidence>
<dbReference type="RefSeq" id="XP_031552857.1">
    <property type="nucleotide sequence ID" value="XM_031696997.1"/>
</dbReference>
<dbReference type="InParanoid" id="A0A6P8HJK0"/>
<evidence type="ECO:0000256" key="2">
    <source>
        <dbReference type="ARBA" id="ARBA00022801"/>
    </source>
</evidence>
<dbReference type="AlphaFoldDB" id="A0A6P8HJK0"/>
<dbReference type="PRINTS" id="PR01764">
    <property type="entry name" value="MAPKPHPHTASE"/>
</dbReference>
<dbReference type="GeneID" id="116290030"/>
<proteinExistence type="inferred from homology"/>
<evidence type="ECO:0000259" key="6">
    <source>
        <dbReference type="PROSITE" id="PS50056"/>
    </source>
</evidence>
<keyword evidence="2" id="KW-0378">Hydrolase</keyword>
<dbReference type="CDD" id="cd01446">
    <property type="entry name" value="DSP_MapKP"/>
    <property type="match status" value="1"/>
</dbReference>
<dbReference type="GO" id="GO:0033550">
    <property type="term" value="F:MAP kinase tyrosine phosphatase activity"/>
    <property type="evidence" value="ECO:0007669"/>
    <property type="project" value="TreeGrafter"/>
</dbReference>